<reference evidence="7 8" key="1">
    <citation type="journal article" date="2014" name="Nat. Commun.">
        <title>Klebsormidium flaccidum genome reveals primary factors for plant terrestrial adaptation.</title>
        <authorList>
            <person name="Hori K."/>
            <person name="Maruyama F."/>
            <person name="Fujisawa T."/>
            <person name="Togashi T."/>
            <person name="Yamamoto N."/>
            <person name="Seo M."/>
            <person name="Sato S."/>
            <person name="Yamada T."/>
            <person name="Mori H."/>
            <person name="Tajima N."/>
            <person name="Moriyama T."/>
            <person name="Ikeuchi M."/>
            <person name="Watanabe M."/>
            <person name="Wada H."/>
            <person name="Kobayashi K."/>
            <person name="Saito M."/>
            <person name="Masuda T."/>
            <person name="Sasaki-Sekimoto Y."/>
            <person name="Mashiguchi K."/>
            <person name="Awai K."/>
            <person name="Shimojima M."/>
            <person name="Masuda S."/>
            <person name="Iwai M."/>
            <person name="Nobusawa T."/>
            <person name="Narise T."/>
            <person name="Kondo S."/>
            <person name="Saito H."/>
            <person name="Sato R."/>
            <person name="Murakawa M."/>
            <person name="Ihara Y."/>
            <person name="Oshima-Yamada Y."/>
            <person name="Ohtaka K."/>
            <person name="Satoh M."/>
            <person name="Sonobe K."/>
            <person name="Ishii M."/>
            <person name="Ohtani R."/>
            <person name="Kanamori-Sato M."/>
            <person name="Honoki R."/>
            <person name="Miyazaki D."/>
            <person name="Mochizuki H."/>
            <person name="Umetsu J."/>
            <person name="Higashi K."/>
            <person name="Shibata D."/>
            <person name="Kamiya Y."/>
            <person name="Sato N."/>
            <person name="Nakamura Y."/>
            <person name="Tabata S."/>
            <person name="Ida S."/>
            <person name="Kurokawa K."/>
            <person name="Ohta H."/>
        </authorList>
    </citation>
    <scope>NUCLEOTIDE SEQUENCE [LARGE SCALE GENOMIC DNA]</scope>
    <source>
        <strain evidence="7 8">NIES-2285</strain>
    </source>
</reference>
<comment type="cofactor">
    <cofactor evidence="5">
        <name>heme</name>
        <dbReference type="ChEBI" id="CHEBI:30413"/>
    </cofactor>
</comment>
<keyword evidence="2 5" id="KW-0349">Heme</keyword>
<evidence type="ECO:0000256" key="3">
    <source>
        <dbReference type="ARBA" id="ARBA00022723"/>
    </source>
</evidence>
<dbReference type="GO" id="GO:0016705">
    <property type="term" value="F:oxidoreductase activity, acting on paired donors, with incorporation or reduction of molecular oxygen"/>
    <property type="evidence" value="ECO:0007669"/>
    <property type="project" value="InterPro"/>
</dbReference>
<dbReference type="OrthoDB" id="2789670at2759"/>
<dbReference type="GO" id="GO:0032259">
    <property type="term" value="P:methylation"/>
    <property type="evidence" value="ECO:0007669"/>
    <property type="project" value="UniProtKB-KW"/>
</dbReference>
<dbReference type="InterPro" id="IPR002403">
    <property type="entry name" value="Cyt_P450_E_grp-IV"/>
</dbReference>
<dbReference type="GO" id="GO:0008168">
    <property type="term" value="F:methyltransferase activity"/>
    <property type="evidence" value="ECO:0007669"/>
    <property type="project" value="UniProtKB-KW"/>
</dbReference>
<keyword evidence="4 5" id="KW-0408">Iron</keyword>
<dbReference type="GO" id="GO:0005506">
    <property type="term" value="F:iron ion binding"/>
    <property type="evidence" value="ECO:0007669"/>
    <property type="project" value="InterPro"/>
</dbReference>
<keyword evidence="6" id="KW-0732">Signal</keyword>
<keyword evidence="3 5" id="KW-0479">Metal-binding</keyword>
<keyword evidence="7" id="KW-0808">Transferase</keyword>
<evidence type="ECO:0000256" key="1">
    <source>
        <dbReference type="ARBA" id="ARBA00010617"/>
    </source>
</evidence>
<evidence type="ECO:0000313" key="7">
    <source>
        <dbReference type="EMBL" id="GAQ84467.1"/>
    </source>
</evidence>
<comment type="similarity">
    <text evidence="1">Belongs to the cytochrome P450 family.</text>
</comment>
<evidence type="ECO:0000256" key="6">
    <source>
        <dbReference type="SAM" id="SignalP"/>
    </source>
</evidence>
<gene>
    <name evidence="7" type="ORF">KFL_001900100</name>
</gene>
<dbReference type="InterPro" id="IPR001128">
    <property type="entry name" value="Cyt_P450"/>
</dbReference>
<evidence type="ECO:0000256" key="5">
    <source>
        <dbReference type="PIRSR" id="PIRSR602403-1"/>
    </source>
</evidence>
<proteinExistence type="inferred from homology"/>
<feature type="signal peptide" evidence="6">
    <location>
        <begin position="1"/>
        <end position="40"/>
    </location>
</feature>
<dbReference type="Pfam" id="PF00067">
    <property type="entry name" value="p450"/>
    <property type="match status" value="1"/>
</dbReference>
<feature type="binding site" description="axial binding residue" evidence="5">
    <location>
        <position position="447"/>
    </location>
    <ligand>
        <name>heme</name>
        <dbReference type="ChEBI" id="CHEBI:30413"/>
    </ligand>
    <ligandPart>
        <name>Fe</name>
        <dbReference type="ChEBI" id="CHEBI:18248"/>
    </ligandPart>
</feature>
<dbReference type="GO" id="GO:0020037">
    <property type="term" value="F:heme binding"/>
    <property type="evidence" value="ECO:0007669"/>
    <property type="project" value="InterPro"/>
</dbReference>
<dbReference type="GO" id="GO:0004497">
    <property type="term" value="F:monooxygenase activity"/>
    <property type="evidence" value="ECO:0007669"/>
    <property type="project" value="InterPro"/>
</dbReference>
<keyword evidence="7" id="KW-0489">Methyltransferase</keyword>
<dbReference type="STRING" id="105231.A0A1Y1I6W6"/>
<evidence type="ECO:0000256" key="4">
    <source>
        <dbReference type="ARBA" id="ARBA00023004"/>
    </source>
</evidence>
<dbReference type="PANTHER" id="PTHR24304:SF2">
    <property type="entry name" value="24-HYDROXYCHOLESTEROL 7-ALPHA-HYDROXYLASE"/>
    <property type="match status" value="1"/>
</dbReference>
<accession>A0A1Y1I6W6</accession>
<sequence length="505" mass="56566">MDLNAWFAGNPNLPPALLGSCLLALLAALLFAVSLRSSRAEKGEIRTLQWYKTGFPLLGPPAEFQKAPEELLLKARKQLGNVFGLNLLAKRFVFVLGPDAHRWFFNADDGTSASELSFEKAIEALTRHLFGAGLYRFTAWNEKARKLIITGLASAPRLAYYTTVIQSHVERSLAGWAQKGTLDLFRECSRVTMGMMIACLLGDDVNERFPELADLYYEYERMAALPAVAQFLWFPSAVARRFKRIKGRIVEILETVIRERYADLEGHSGRQDYLQFVLNDTPGFPEAMSLHFLTILFAAHINTVSTMAWTIAHIASDEALQRAVRSEVRSEGDPFRAAARAPELAAAGIAIAANKGELPLLDKCMRETHRLYGALFFVREVQRPTSFDGIPLPKGTTVAFSPFVMHRDESVYEKASTFNPHRFSKPALEELTTKRQYVPFGSGRHACQGQRLVTIVLRLVWTTLFREYDVSVEINELPAPEYAGALGIPQPKSPVFARVRRREGA</sequence>
<evidence type="ECO:0000256" key="2">
    <source>
        <dbReference type="ARBA" id="ARBA00022617"/>
    </source>
</evidence>
<feature type="chain" id="PRO_5013231371" evidence="6">
    <location>
        <begin position="41"/>
        <end position="505"/>
    </location>
</feature>
<dbReference type="AlphaFoldDB" id="A0A1Y1I6W6"/>
<evidence type="ECO:0000313" key="8">
    <source>
        <dbReference type="Proteomes" id="UP000054558"/>
    </source>
</evidence>
<keyword evidence="8" id="KW-1185">Reference proteome</keyword>
<dbReference type="InterPro" id="IPR036396">
    <property type="entry name" value="Cyt_P450_sf"/>
</dbReference>
<protein>
    <submittedName>
        <fullName evidence="7">Cytochrome P450 family 51 (Sterol 14-demethylase)</fullName>
    </submittedName>
</protein>
<organism evidence="7 8">
    <name type="scientific">Klebsormidium nitens</name>
    <name type="common">Green alga</name>
    <name type="synonym">Ulothrix nitens</name>
    <dbReference type="NCBI Taxonomy" id="105231"/>
    <lineage>
        <taxon>Eukaryota</taxon>
        <taxon>Viridiplantae</taxon>
        <taxon>Streptophyta</taxon>
        <taxon>Klebsormidiophyceae</taxon>
        <taxon>Klebsormidiales</taxon>
        <taxon>Klebsormidiaceae</taxon>
        <taxon>Klebsormidium</taxon>
    </lineage>
</organism>
<dbReference type="InterPro" id="IPR050529">
    <property type="entry name" value="CYP450_sterol_14alpha_dmase"/>
</dbReference>
<name>A0A1Y1I6W6_KLENI</name>
<dbReference type="SUPFAM" id="SSF48264">
    <property type="entry name" value="Cytochrome P450"/>
    <property type="match status" value="1"/>
</dbReference>
<dbReference type="PANTHER" id="PTHR24304">
    <property type="entry name" value="CYTOCHROME P450 FAMILY 7"/>
    <property type="match status" value="1"/>
</dbReference>
<dbReference type="PRINTS" id="PR00465">
    <property type="entry name" value="EP450IV"/>
</dbReference>
<dbReference type="Gene3D" id="1.10.630.10">
    <property type="entry name" value="Cytochrome P450"/>
    <property type="match status" value="1"/>
</dbReference>
<dbReference type="Proteomes" id="UP000054558">
    <property type="component" value="Unassembled WGS sequence"/>
</dbReference>
<dbReference type="EMBL" id="DF237139">
    <property type="protein sequence ID" value="GAQ84467.1"/>
    <property type="molecule type" value="Genomic_DNA"/>
</dbReference>
<dbReference type="OMA" id="CDEEYND"/>